<evidence type="ECO:0000313" key="2">
    <source>
        <dbReference type="EMBL" id="KXY50993.1"/>
    </source>
</evidence>
<organism evidence="2 3">
    <name type="scientific">Bacillus cereus</name>
    <dbReference type="NCBI Taxonomy" id="1396"/>
    <lineage>
        <taxon>Bacteria</taxon>
        <taxon>Bacillati</taxon>
        <taxon>Bacillota</taxon>
        <taxon>Bacilli</taxon>
        <taxon>Bacillales</taxon>
        <taxon>Bacillaceae</taxon>
        <taxon>Bacillus</taxon>
        <taxon>Bacillus cereus group</taxon>
    </lineage>
</organism>
<dbReference type="EMBL" id="LOMO01000001">
    <property type="protein sequence ID" value="KXY50993.1"/>
    <property type="molecule type" value="Genomic_DNA"/>
</dbReference>
<dbReference type="AlphaFoldDB" id="A0A9X0MJP2"/>
<accession>A0A9X0MJP2</accession>
<feature type="coiled-coil region" evidence="1">
    <location>
        <begin position="145"/>
        <end position="172"/>
    </location>
</feature>
<dbReference type="Proteomes" id="UP000075476">
    <property type="component" value="Unassembled WGS sequence"/>
</dbReference>
<name>A0A9X0MJP2_BACCE</name>
<evidence type="ECO:0000313" key="3">
    <source>
        <dbReference type="Proteomes" id="UP000075476"/>
    </source>
</evidence>
<comment type="caution">
    <text evidence="2">The sequence shown here is derived from an EMBL/GenBank/DDBJ whole genome shotgun (WGS) entry which is preliminary data.</text>
</comment>
<gene>
    <name evidence="2" type="ORF">AT268_31105</name>
</gene>
<reference evidence="2 3" key="1">
    <citation type="submission" date="2015-12" db="EMBL/GenBank/DDBJ databases">
        <title>Bacillus cereus Group isolate.</title>
        <authorList>
            <person name="Kovac J."/>
        </authorList>
    </citation>
    <scope>NUCLEOTIDE SEQUENCE [LARGE SCALE GENOMIC DNA]</scope>
    <source>
        <strain evidence="2 3">FSL K6-0073</strain>
    </source>
</reference>
<protein>
    <submittedName>
        <fullName evidence="2">Uncharacterized protein</fullName>
    </submittedName>
</protein>
<keyword evidence="1" id="KW-0175">Coiled coil</keyword>
<proteinExistence type="predicted"/>
<evidence type="ECO:0000256" key="1">
    <source>
        <dbReference type="SAM" id="Coils"/>
    </source>
</evidence>
<dbReference type="RefSeq" id="WP_061662331.1">
    <property type="nucleotide sequence ID" value="NZ_LOMO01000001.1"/>
</dbReference>
<sequence length="176" mass="20418">MLVYDFTNKEHEVMLEAKRNTVMIMARVPKVIVFETGDELSTMANVLEHLSEVADDREDGDGEMALGMFDEFHKESYMKDEEEYSSRNLKIFTCKDNALLYDDKVSIFFGVLNSGDCFIEPADIQVIIRYFKEFTESDMCKDTTKEMLLQIVQVLEEDLQALKENKTYFKVEVDGN</sequence>